<keyword evidence="4 6" id="KW-1133">Transmembrane helix</keyword>
<feature type="transmembrane region" description="Helical" evidence="6">
    <location>
        <begin position="207"/>
        <end position="227"/>
    </location>
</feature>
<dbReference type="Pfam" id="PF03176">
    <property type="entry name" value="MMPL"/>
    <property type="match status" value="2"/>
</dbReference>
<evidence type="ECO:0000256" key="3">
    <source>
        <dbReference type="ARBA" id="ARBA00022692"/>
    </source>
</evidence>
<evidence type="ECO:0000256" key="6">
    <source>
        <dbReference type="SAM" id="Phobius"/>
    </source>
</evidence>
<dbReference type="InterPro" id="IPR050545">
    <property type="entry name" value="Mycobact_MmpL"/>
</dbReference>
<keyword evidence="9" id="KW-1185">Reference proteome</keyword>
<feature type="transmembrane region" description="Helical" evidence="6">
    <location>
        <begin position="182"/>
        <end position="202"/>
    </location>
</feature>
<name>A0ABN2RCP1_9ACTN</name>
<organism evidence="8 9">
    <name type="scientific">Catenulispora subtropica</name>
    <dbReference type="NCBI Taxonomy" id="450798"/>
    <lineage>
        <taxon>Bacteria</taxon>
        <taxon>Bacillati</taxon>
        <taxon>Actinomycetota</taxon>
        <taxon>Actinomycetes</taxon>
        <taxon>Catenulisporales</taxon>
        <taxon>Catenulisporaceae</taxon>
        <taxon>Catenulispora</taxon>
    </lineage>
</organism>
<feature type="transmembrane region" description="Helical" evidence="6">
    <location>
        <begin position="542"/>
        <end position="561"/>
    </location>
</feature>
<feature type="transmembrane region" description="Helical" evidence="6">
    <location>
        <begin position="581"/>
        <end position="604"/>
    </location>
</feature>
<evidence type="ECO:0000256" key="5">
    <source>
        <dbReference type="ARBA" id="ARBA00023136"/>
    </source>
</evidence>
<evidence type="ECO:0000256" key="1">
    <source>
        <dbReference type="ARBA" id="ARBA00004651"/>
    </source>
</evidence>
<proteinExistence type="predicted"/>
<dbReference type="InterPro" id="IPR000731">
    <property type="entry name" value="SSD"/>
</dbReference>
<gene>
    <name evidence="8" type="ORF">GCM10009838_26010</name>
</gene>
<feature type="transmembrane region" description="Helical" evidence="6">
    <location>
        <begin position="239"/>
        <end position="258"/>
    </location>
</feature>
<keyword evidence="3 6" id="KW-0812">Transmembrane</keyword>
<dbReference type="RefSeq" id="WP_344657229.1">
    <property type="nucleotide sequence ID" value="NZ_BAAAQM010000012.1"/>
</dbReference>
<evidence type="ECO:0000256" key="4">
    <source>
        <dbReference type="ARBA" id="ARBA00022989"/>
    </source>
</evidence>
<feature type="transmembrane region" description="Helical" evidence="6">
    <location>
        <begin position="284"/>
        <end position="304"/>
    </location>
</feature>
<evidence type="ECO:0000259" key="7">
    <source>
        <dbReference type="PROSITE" id="PS50156"/>
    </source>
</evidence>
<feature type="transmembrane region" description="Helical" evidence="6">
    <location>
        <begin position="660"/>
        <end position="683"/>
    </location>
</feature>
<feature type="transmembrane region" description="Helical" evidence="6">
    <location>
        <begin position="367"/>
        <end position="387"/>
    </location>
</feature>
<feature type="transmembrane region" description="Helical" evidence="6">
    <location>
        <begin position="316"/>
        <end position="336"/>
    </location>
</feature>
<dbReference type="InterPro" id="IPR004869">
    <property type="entry name" value="MMPL_dom"/>
</dbReference>
<evidence type="ECO:0000313" key="9">
    <source>
        <dbReference type="Proteomes" id="UP001499854"/>
    </source>
</evidence>
<dbReference type="PANTHER" id="PTHR33406:SF13">
    <property type="entry name" value="MEMBRANE PROTEIN YDFJ"/>
    <property type="match status" value="1"/>
</dbReference>
<comment type="subcellular location">
    <subcellularLocation>
        <location evidence="1">Cell membrane</location>
        <topology evidence="1">Multi-pass membrane protein</topology>
    </subcellularLocation>
</comment>
<feature type="transmembrane region" description="Helical" evidence="6">
    <location>
        <begin position="630"/>
        <end position="648"/>
    </location>
</feature>
<dbReference type="EMBL" id="BAAAQM010000012">
    <property type="protein sequence ID" value="GAA1966902.1"/>
    <property type="molecule type" value="Genomic_DNA"/>
</dbReference>
<reference evidence="8 9" key="1">
    <citation type="journal article" date="2019" name="Int. J. Syst. Evol. Microbiol.">
        <title>The Global Catalogue of Microorganisms (GCM) 10K type strain sequencing project: providing services to taxonomists for standard genome sequencing and annotation.</title>
        <authorList>
            <consortium name="The Broad Institute Genomics Platform"/>
            <consortium name="The Broad Institute Genome Sequencing Center for Infectious Disease"/>
            <person name="Wu L."/>
            <person name="Ma J."/>
        </authorList>
    </citation>
    <scope>NUCLEOTIDE SEQUENCE [LARGE SCALE GENOMIC DNA]</scope>
    <source>
        <strain evidence="8 9">JCM 16013</strain>
    </source>
</reference>
<dbReference type="Gene3D" id="1.20.1640.10">
    <property type="entry name" value="Multidrug efflux transporter AcrB transmembrane domain"/>
    <property type="match status" value="2"/>
</dbReference>
<accession>A0ABN2RCP1</accession>
<feature type="domain" description="SSD" evidence="7">
    <location>
        <begin position="205"/>
        <end position="335"/>
    </location>
</feature>
<comment type="caution">
    <text evidence="8">The sequence shown here is derived from an EMBL/GenBank/DDBJ whole genome shotgun (WGS) entry which is preliminary data.</text>
</comment>
<dbReference type="PROSITE" id="PS50156">
    <property type="entry name" value="SSD"/>
    <property type="match status" value="1"/>
</dbReference>
<sequence>MEALSNFVVRHRRLVALVWLGALIAGVFAASGLSSRLDQSFSMPGQKGYAANQAVLKQYGNGAGQEPLVPVLTVPAGTTVDDPAGAAAVAKAFAAVAALPGYRVVSYADTHDPVFVSADRRTTFALVYPKLPPHSEAAAAVGAAADQVAATLRPNLPAGVKADVTGMVPLALGSGSGGGPGVLAETLIGGIGALAVLVFVFASFLALVPLIVAAVSILTSFLVIFGLTEIMKVSSLVQFLVALIGLGVAIDYSLLLVTRWREELAQGRDSETAVHNAMATAGRAVAFSGVTVGLGLVALVLLPVPFLRSMGVGGMVIPLISVAVTLTLVPALLAGAGRRLDWPRLRTEGRAARGWTGWARFVVRHRLVAAVTALLLLGVLGGNALTMKFGDPKPTSLAQSGPARAGLDALRGAGIPTGVLTPIEVVVPSGADRAAVARQLSGLPGVRATVAPAQWHSADSSLVDVLPVRETITSESRTLVDQVRTAAVAAAPGALTGGSGALTADMVSAIYGDFPQMLVVIGVVTFILLARAFRSIVLPLKAVLLNLLSVGAIYGVVTLVWQDGHGSQAIGGLPAAGTVTAWIPLMIFAFLYGLSMDYEVFILARMREEYDSTGDTTTAVVEGIGRTGRLVTSAALILFLAFASLAGGPEVQLKVFATGLGAGILLDATVVRALLVPALVSLFGRWNWWLPEWAAKVLRVPSSPVREGTPAVAEKELQTAG</sequence>
<dbReference type="PANTHER" id="PTHR33406">
    <property type="entry name" value="MEMBRANE PROTEIN MJ1562-RELATED"/>
    <property type="match status" value="1"/>
</dbReference>
<dbReference type="Proteomes" id="UP001499854">
    <property type="component" value="Unassembled WGS sequence"/>
</dbReference>
<feature type="transmembrane region" description="Helical" evidence="6">
    <location>
        <begin position="514"/>
        <end position="530"/>
    </location>
</feature>
<evidence type="ECO:0000313" key="8">
    <source>
        <dbReference type="EMBL" id="GAA1966902.1"/>
    </source>
</evidence>
<evidence type="ECO:0000256" key="2">
    <source>
        <dbReference type="ARBA" id="ARBA00022475"/>
    </source>
</evidence>
<dbReference type="SUPFAM" id="SSF82866">
    <property type="entry name" value="Multidrug efflux transporter AcrB transmembrane domain"/>
    <property type="match status" value="2"/>
</dbReference>
<keyword evidence="5 6" id="KW-0472">Membrane</keyword>
<protein>
    <recommendedName>
        <fullName evidence="7">SSD domain-containing protein</fullName>
    </recommendedName>
</protein>
<keyword evidence="2" id="KW-1003">Cell membrane</keyword>